<proteinExistence type="predicted"/>
<keyword evidence="2" id="KW-1185">Reference proteome</keyword>
<organism evidence="1 2">
    <name type="scientific">Modicisalibacter muralis</name>
    <dbReference type="NCBI Taxonomy" id="119000"/>
    <lineage>
        <taxon>Bacteria</taxon>
        <taxon>Pseudomonadati</taxon>
        <taxon>Pseudomonadota</taxon>
        <taxon>Gammaproteobacteria</taxon>
        <taxon>Oceanospirillales</taxon>
        <taxon>Halomonadaceae</taxon>
        <taxon>Modicisalibacter</taxon>
    </lineage>
</organism>
<evidence type="ECO:0000313" key="2">
    <source>
        <dbReference type="Proteomes" id="UP000198654"/>
    </source>
</evidence>
<reference evidence="1 2" key="1">
    <citation type="submission" date="2016-10" db="EMBL/GenBank/DDBJ databases">
        <authorList>
            <person name="de Groot N.N."/>
        </authorList>
    </citation>
    <scope>NUCLEOTIDE SEQUENCE [LARGE SCALE GENOMIC DNA]</scope>
    <source>
        <strain evidence="1 2">DSM 14789</strain>
    </source>
</reference>
<dbReference type="AlphaFoldDB" id="A0A1G9R2L3"/>
<name>A0A1G9R2L3_9GAMM</name>
<gene>
    <name evidence="1" type="ORF">SAMN05661010_03569</name>
</gene>
<protein>
    <submittedName>
        <fullName evidence="1">Uncharacterized protein</fullName>
    </submittedName>
</protein>
<sequence length="44" mass="5121">MPLNRSRLTADTDQLMLDGSRDVAWRGFGYWYWFIDGAPAARSR</sequence>
<dbReference type="EMBL" id="FNGI01000013">
    <property type="protein sequence ID" value="SDM17489.1"/>
    <property type="molecule type" value="Genomic_DNA"/>
</dbReference>
<accession>A0A1G9R2L3</accession>
<dbReference type="STRING" id="119000.SAMN05661010_03569"/>
<evidence type="ECO:0000313" key="1">
    <source>
        <dbReference type="EMBL" id="SDM17489.1"/>
    </source>
</evidence>
<dbReference type="Proteomes" id="UP000198654">
    <property type="component" value="Unassembled WGS sequence"/>
</dbReference>